<dbReference type="EMBL" id="JBHSDS010000003">
    <property type="protein sequence ID" value="MFC4357319.1"/>
    <property type="molecule type" value="Genomic_DNA"/>
</dbReference>
<evidence type="ECO:0000259" key="2">
    <source>
        <dbReference type="Pfam" id="PF25934"/>
    </source>
</evidence>
<comment type="caution">
    <text evidence="3">The sequence shown here is derived from an EMBL/GenBank/DDBJ whole genome shotgun (WGS) entry which is preliminary data.</text>
</comment>
<dbReference type="Proteomes" id="UP001595921">
    <property type="component" value="Unassembled WGS sequence"/>
</dbReference>
<organism evidence="3 4">
    <name type="scientific">Halobium salinum</name>
    <dbReference type="NCBI Taxonomy" id="1364940"/>
    <lineage>
        <taxon>Archaea</taxon>
        <taxon>Methanobacteriati</taxon>
        <taxon>Methanobacteriota</taxon>
        <taxon>Stenosarchaea group</taxon>
        <taxon>Halobacteria</taxon>
        <taxon>Halobacteriales</taxon>
        <taxon>Haloferacaceae</taxon>
        <taxon>Halobium</taxon>
    </lineage>
</organism>
<dbReference type="PROSITE" id="PS51257">
    <property type="entry name" value="PROKAR_LIPOPROTEIN"/>
    <property type="match status" value="1"/>
</dbReference>
<feature type="domain" description="DUF7979" evidence="2">
    <location>
        <begin position="117"/>
        <end position="180"/>
    </location>
</feature>
<dbReference type="AlphaFoldDB" id="A0ABD5PA46"/>
<gene>
    <name evidence="3" type="ORF">ACFO0N_05070</name>
</gene>
<dbReference type="Pfam" id="PF25934">
    <property type="entry name" value="DUF7979"/>
    <property type="match status" value="1"/>
</dbReference>
<name>A0ABD5PA46_9EURY</name>
<feature type="compositionally biased region" description="Polar residues" evidence="1">
    <location>
        <begin position="21"/>
        <end position="34"/>
    </location>
</feature>
<dbReference type="InterPro" id="IPR058285">
    <property type="entry name" value="DUF7979"/>
</dbReference>
<reference evidence="3 4" key="1">
    <citation type="journal article" date="2019" name="Int. J. Syst. Evol. Microbiol.">
        <title>The Global Catalogue of Microorganisms (GCM) 10K type strain sequencing project: providing services to taxonomists for standard genome sequencing and annotation.</title>
        <authorList>
            <consortium name="The Broad Institute Genomics Platform"/>
            <consortium name="The Broad Institute Genome Sequencing Center for Infectious Disease"/>
            <person name="Wu L."/>
            <person name="Ma J."/>
        </authorList>
    </citation>
    <scope>NUCLEOTIDE SEQUENCE [LARGE SCALE GENOMIC DNA]</scope>
    <source>
        <strain evidence="3 4">CGMCC 1.12553</strain>
    </source>
</reference>
<evidence type="ECO:0000313" key="3">
    <source>
        <dbReference type="EMBL" id="MFC4357319.1"/>
    </source>
</evidence>
<proteinExistence type="predicted"/>
<evidence type="ECO:0000256" key="1">
    <source>
        <dbReference type="SAM" id="MobiDB-lite"/>
    </source>
</evidence>
<protein>
    <recommendedName>
        <fullName evidence="2">DUF7979 domain-containing protein</fullName>
    </recommendedName>
</protein>
<feature type="compositionally biased region" description="Polar residues" evidence="1">
    <location>
        <begin position="43"/>
        <end position="53"/>
    </location>
</feature>
<evidence type="ECO:0000313" key="4">
    <source>
        <dbReference type="Proteomes" id="UP001595921"/>
    </source>
</evidence>
<sequence length="201" mass="21477">MHRRALLTAAVAAGAGCLGASTQRGDSASPTSGETAVEEPTTKEPTGSATSTPEDGITTHESLTAGGKELFGVLLEEGSVDRPSTEVPTGLWEATAVRYEGTTYTLSREPRESVAVYSTSASAVTRETVADDELVRYGDLSPDAQRVFDDAADSGSYDGPPPGVLRDAQYVERDGRYYRLRVATGDVRVWRLSVSKRSLWE</sequence>
<keyword evidence="4" id="KW-1185">Reference proteome</keyword>
<feature type="region of interest" description="Disordered" evidence="1">
    <location>
        <begin position="16"/>
        <end position="58"/>
    </location>
</feature>
<accession>A0ABD5PA46</accession>
<dbReference type="RefSeq" id="WP_267622380.1">
    <property type="nucleotide sequence ID" value="NZ_JAODIW010000006.1"/>
</dbReference>